<feature type="transmembrane region" description="Helical" evidence="12">
    <location>
        <begin position="291"/>
        <end position="314"/>
    </location>
</feature>
<gene>
    <name evidence="15" type="ORF">HHUSO_G25429</name>
</gene>
<keyword evidence="2" id="KW-1003">Cell membrane</keyword>
<comment type="subcellular location">
    <subcellularLocation>
        <location evidence="1">Cell membrane</location>
        <topology evidence="1">Single-pass type I membrane protein</topology>
    </subcellularLocation>
</comment>
<dbReference type="InterPro" id="IPR007110">
    <property type="entry name" value="Ig-like_dom"/>
</dbReference>
<dbReference type="EMBL" id="JAHFZB010000025">
    <property type="protein sequence ID" value="KAK6474591.1"/>
    <property type="molecule type" value="Genomic_DNA"/>
</dbReference>
<keyword evidence="10" id="KW-0393">Immunoglobulin domain</keyword>
<dbReference type="InterPro" id="IPR013783">
    <property type="entry name" value="Ig-like_fold"/>
</dbReference>
<evidence type="ECO:0000256" key="8">
    <source>
        <dbReference type="ARBA" id="ARBA00023170"/>
    </source>
</evidence>
<sequence length="460" mass="49807">MDQNPGAAVLSMVLCLCSAGTSPLATGIERYARTGDTVVLPCREASVGFRESIQWSYNTASGMRSPLFTLQSSGAIITGVTKLKDRKQIVHNSSLRIQELKKDDFGTYTCDVCIGKGHCTTVSQISLLLSKDHVTGWPSGDVTDQEVTTHRQGTTVTVLDPNTTEIVYVAEGEFVQLPCVGISSRTEGRHVEWSFQAIGDQSRTLLNVSAPAYPRVNPRETDAVLQWMDSNGTLLESNTTLSTGPSAELVIPSAYNTTLRCLLQVKGQARASVEYTIPIHETEQQGSTETVLLPVLLGIVAVCVVIAAILILLLRGRRTGDKENDVVGVELNSTHSASQVHEEECEIHYAALEIRQPVSTKRREMIQDKATSKPGLASAGGSSSPSSSVSEEKEALSKEGAIGAYPPVPVSPSKKRKSHRSPRSESSKQLDKIWEAVSQQGNMLAELLHERTVTLLPLHH</sequence>
<evidence type="ECO:0000256" key="1">
    <source>
        <dbReference type="ARBA" id="ARBA00004251"/>
    </source>
</evidence>
<feature type="chain" id="PRO_5046621104" description="Ig-like domain-containing protein" evidence="13">
    <location>
        <begin position="28"/>
        <end position="460"/>
    </location>
</feature>
<dbReference type="PROSITE" id="PS50835">
    <property type="entry name" value="IG_LIKE"/>
    <property type="match status" value="1"/>
</dbReference>
<keyword evidence="8" id="KW-0675">Receptor</keyword>
<keyword evidence="16" id="KW-1185">Reference proteome</keyword>
<dbReference type="InterPro" id="IPR003598">
    <property type="entry name" value="Ig_sub2"/>
</dbReference>
<evidence type="ECO:0000256" key="9">
    <source>
        <dbReference type="ARBA" id="ARBA00023180"/>
    </source>
</evidence>
<evidence type="ECO:0000313" key="16">
    <source>
        <dbReference type="Proteomes" id="UP001369086"/>
    </source>
</evidence>
<organism evidence="15 16">
    <name type="scientific">Huso huso</name>
    <name type="common">Beluga</name>
    <name type="synonym">Acipenser huso</name>
    <dbReference type="NCBI Taxonomy" id="61971"/>
    <lineage>
        <taxon>Eukaryota</taxon>
        <taxon>Metazoa</taxon>
        <taxon>Chordata</taxon>
        <taxon>Craniata</taxon>
        <taxon>Vertebrata</taxon>
        <taxon>Euteleostomi</taxon>
        <taxon>Actinopterygii</taxon>
        <taxon>Chondrostei</taxon>
        <taxon>Acipenseriformes</taxon>
        <taxon>Acipenseridae</taxon>
        <taxon>Huso</taxon>
    </lineage>
</organism>
<evidence type="ECO:0000256" key="12">
    <source>
        <dbReference type="SAM" id="Phobius"/>
    </source>
</evidence>
<dbReference type="PANTHER" id="PTHR25466:SF9">
    <property type="entry name" value="FIBRONECTIN TYPE-III DOMAIN-CONTAINING PROTEIN"/>
    <property type="match status" value="1"/>
</dbReference>
<evidence type="ECO:0000256" key="13">
    <source>
        <dbReference type="SAM" id="SignalP"/>
    </source>
</evidence>
<dbReference type="Proteomes" id="UP001369086">
    <property type="component" value="Unassembled WGS sequence"/>
</dbReference>
<keyword evidence="9" id="KW-0325">Glycoprotein</keyword>
<dbReference type="InterPro" id="IPR013106">
    <property type="entry name" value="Ig_V-set"/>
</dbReference>
<keyword evidence="4 13" id="KW-0732">Signal</keyword>
<dbReference type="InterPro" id="IPR003599">
    <property type="entry name" value="Ig_sub"/>
</dbReference>
<dbReference type="PANTHER" id="PTHR25466">
    <property type="entry name" value="T-LYMPHOCYTE ACTIVATION ANTIGEN"/>
    <property type="match status" value="1"/>
</dbReference>
<evidence type="ECO:0000313" key="15">
    <source>
        <dbReference type="EMBL" id="KAK6474591.1"/>
    </source>
</evidence>
<dbReference type="SMART" id="SM00408">
    <property type="entry name" value="IGc2"/>
    <property type="match status" value="1"/>
</dbReference>
<evidence type="ECO:0000256" key="4">
    <source>
        <dbReference type="ARBA" id="ARBA00022729"/>
    </source>
</evidence>
<feature type="compositionally biased region" description="Basic and acidic residues" evidence="11">
    <location>
        <begin position="422"/>
        <end position="432"/>
    </location>
</feature>
<reference evidence="15 16" key="1">
    <citation type="submission" date="2021-05" db="EMBL/GenBank/DDBJ databases">
        <authorList>
            <person name="Zahm M."/>
            <person name="Klopp C."/>
            <person name="Cabau C."/>
            <person name="Kuhl H."/>
            <person name="Suciu R."/>
            <person name="Ciorpac M."/>
            <person name="Holostenco D."/>
            <person name="Gessner J."/>
            <person name="Wuertz S."/>
            <person name="Hohne C."/>
            <person name="Stock M."/>
            <person name="Gislard M."/>
            <person name="Lluch J."/>
            <person name="Milhes M."/>
            <person name="Lampietro C."/>
            <person name="Lopez Roques C."/>
            <person name="Donnadieu C."/>
            <person name="Du K."/>
            <person name="Schartl M."/>
            <person name="Guiguen Y."/>
        </authorList>
    </citation>
    <scope>NUCLEOTIDE SEQUENCE [LARGE SCALE GENOMIC DNA]</scope>
    <source>
        <strain evidence="15">Hh-F2</strain>
        <tissue evidence="15">Blood</tissue>
    </source>
</reference>
<proteinExistence type="predicted"/>
<dbReference type="InterPro" id="IPR036179">
    <property type="entry name" value="Ig-like_dom_sf"/>
</dbReference>
<dbReference type="Gene3D" id="2.60.40.10">
    <property type="entry name" value="Immunoglobulins"/>
    <property type="match status" value="1"/>
</dbReference>
<keyword evidence="6 12" id="KW-0472">Membrane</keyword>
<accession>A0ABR0YQ76</accession>
<feature type="compositionally biased region" description="Low complexity" evidence="11">
    <location>
        <begin position="372"/>
        <end position="389"/>
    </location>
</feature>
<evidence type="ECO:0000259" key="14">
    <source>
        <dbReference type="PROSITE" id="PS50835"/>
    </source>
</evidence>
<name>A0ABR0YQ76_HUSHU</name>
<evidence type="ECO:0000256" key="5">
    <source>
        <dbReference type="ARBA" id="ARBA00022989"/>
    </source>
</evidence>
<evidence type="ECO:0000256" key="3">
    <source>
        <dbReference type="ARBA" id="ARBA00022692"/>
    </source>
</evidence>
<evidence type="ECO:0000256" key="2">
    <source>
        <dbReference type="ARBA" id="ARBA00022475"/>
    </source>
</evidence>
<keyword evidence="3 12" id="KW-0812">Transmembrane</keyword>
<feature type="region of interest" description="Disordered" evidence="11">
    <location>
        <begin position="370"/>
        <end position="432"/>
    </location>
</feature>
<comment type="caution">
    <text evidence="15">The sequence shown here is derived from an EMBL/GenBank/DDBJ whole genome shotgun (WGS) entry which is preliminary data.</text>
</comment>
<protein>
    <recommendedName>
        <fullName evidence="14">Ig-like domain-containing protein</fullName>
    </recommendedName>
</protein>
<evidence type="ECO:0000256" key="10">
    <source>
        <dbReference type="ARBA" id="ARBA00023319"/>
    </source>
</evidence>
<keyword evidence="5 12" id="KW-1133">Transmembrane helix</keyword>
<evidence type="ECO:0000256" key="6">
    <source>
        <dbReference type="ARBA" id="ARBA00023136"/>
    </source>
</evidence>
<keyword evidence="7" id="KW-1015">Disulfide bond</keyword>
<feature type="signal peptide" evidence="13">
    <location>
        <begin position="1"/>
        <end position="27"/>
    </location>
</feature>
<dbReference type="InterPro" id="IPR051713">
    <property type="entry name" value="T-cell_Activation_Regulation"/>
</dbReference>
<dbReference type="SUPFAM" id="SSF48726">
    <property type="entry name" value="Immunoglobulin"/>
    <property type="match status" value="1"/>
</dbReference>
<evidence type="ECO:0000256" key="7">
    <source>
        <dbReference type="ARBA" id="ARBA00023157"/>
    </source>
</evidence>
<dbReference type="SMART" id="SM00409">
    <property type="entry name" value="IG"/>
    <property type="match status" value="2"/>
</dbReference>
<evidence type="ECO:0000256" key="11">
    <source>
        <dbReference type="SAM" id="MobiDB-lite"/>
    </source>
</evidence>
<dbReference type="Pfam" id="PF07686">
    <property type="entry name" value="V-set"/>
    <property type="match status" value="1"/>
</dbReference>
<feature type="domain" description="Ig-like" evidence="14">
    <location>
        <begin position="23"/>
        <end position="126"/>
    </location>
</feature>